<gene>
    <name evidence="1" type="ORF">GSCOC_T00041332001</name>
</gene>
<dbReference type="Proteomes" id="UP000295252">
    <property type="component" value="Chromosome VIII"/>
</dbReference>
<dbReference type="InParanoid" id="A0A068U3K9"/>
<keyword evidence="2" id="KW-1185">Reference proteome</keyword>
<dbReference type="AlphaFoldDB" id="A0A068U3K9"/>
<dbReference type="Gramene" id="CDP02912">
    <property type="protein sequence ID" value="CDP02912"/>
    <property type="gene ID" value="GSCOC_T00041332001"/>
</dbReference>
<evidence type="ECO:0000313" key="2">
    <source>
        <dbReference type="Proteomes" id="UP000295252"/>
    </source>
</evidence>
<evidence type="ECO:0000313" key="1">
    <source>
        <dbReference type="EMBL" id="CDP02912.1"/>
    </source>
</evidence>
<name>A0A068U3K9_COFCA</name>
<accession>A0A068U3K9</accession>
<dbReference type="EMBL" id="HG739093">
    <property type="protein sequence ID" value="CDP02912.1"/>
    <property type="molecule type" value="Genomic_DNA"/>
</dbReference>
<organism evidence="1 2">
    <name type="scientific">Coffea canephora</name>
    <name type="common">Robusta coffee</name>
    <dbReference type="NCBI Taxonomy" id="49390"/>
    <lineage>
        <taxon>Eukaryota</taxon>
        <taxon>Viridiplantae</taxon>
        <taxon>Streptophyta</taxon>
        <taxon>Embryophyta</taxon>
        <taxon>Tracheophyta</taxon>
        <taxon>Spermatophyta</taxon>
        <taxon>Magnoliopsida</taxon>
        <taxon>eudicotyledons</taxon>
        <taxon>Gunneridae</taxon>
        <taxon>Pentapetalae</taxon>
        <taxon>asterids</taxon>
        <taxon>lamiids</taxon>
        <taxon>Gentianales</taxon>
        <taxon>Rubiaceae</taxon>
        <taxon>Ixoroideae</taxon>
        <taxon>Gardenieae complex</taxon>
        <taxon>Bertiereae - Coffeeae clade</taxon>
        <taxon>Coffeeae</taxon>
        <taxon>Coffea</taxon>
    </lineage>
</organism>
<sequence>MLEKLKSNITAFKLLIGIRKLPEVQ</sequence>
<reference evidence="2" key="1">
    <citation type="journal article" date="2014" name="Science">
        <title>The coffee genome provides insight into the convergent evolution of caffeine biosynthesis.</title>
        <authorList>
            <person name="Denoeud F."/>
            <person name="Carretero-Paulet L."/>
            <person name="Dereeper A."/>
            <person name="Droc G."/>
            <person name="Guyot R."/>
            <person name="Pietrella M."/>
            <person name="Zheng C."/>
            <person name="Alberti A."/>
            <person name="Anthony F."/>
            <person name="Aprea G."/>
            <person name="Aury J.M."/>
            <person name="Bento P."/>
            <person name="Bernard M."/>
            <person name="Bocs S."/>
            <person name="Campa C."/>
            <person name="Cenci A."/>
            <person name="Combes M.C."/>
            <person name="Crouzillat D."/>
            <person name="Da Silva C."/>
            <person name="Daddiego L."/>
            <person name="De Bellis F."/>
            <person name="Dussert S."/>
            <person name="Garsmeur O."/>
            <person name="Gayraud T."/>
            <person name="Guignon V."/>
            <person name="Jahn K."/>
            <person name="Jamilloux V."/>
            <person name="Joet T."/>
            <person name="Labadie K."/>
            <person name="Lan T."/>
            <person name="Leclercq J."/>
            <person name="Lepelley M."/>
            <person name="Leroy T."/>
            <person name="Li L.T."/>
            <person name="Librado P."/>
            <person name="Lopez L."/>
            <person name="Munoz A."/>
            <person name="Noel B."/>
            <person name="Pallavicini A."/>
            <person name="Perrotta G."/>
            <person name="Poncet V."/>
            <person name="Pot D."/>
            <person name="Priyono X."/>
            <person name="Rigoreau M."/>
            <person name="Rouard M."/>
            <person name="Rozas J."/>
            <person name="Tranchant-Dubreuil C."/>
            <person name="VanBuren R."/>
            <person name="Zhang Q."/>
            <person name="Andrade A.C."/>
            <person name="Argout X."/>
            <person name="Bertrand B."/>
            <person name="de Kochko A."/>
            <person name="Graziosi G."/>
            <person name="Henry R.J."/>
            <person name="Jayarama X."/>
            <person name="Ming R."/>
            <person name="Nagai C."/>
            <person name="Rounsley S."/>
            <person name="Sankoff D."/>
            <person name="Giuliano G."/>
            <person name="Albert V.A."/>
            <person name="Wincker P."/>
            <person name="Lashermes P."/>
        </authorList>
    </citation>
    <scope>NUCLEOTIDE SEQUENCE [LARGE SCALE GENOMIC DNA]</scope>
    <source>
        <strain evidence="2">cv. DH200-94</strain>
    </source>
</reference>
<proteinExistence type="predicted"/>
<protein>
    <submittedName>
        <fullName evidence="1">Uncharacterized protein</fullName>
    </submittedName>
</protein>